<dbReference type="GO" id="GO:0015385">
    <property type="term" value="F:sodium:proton antiporter activity"/>
    <property type="evidence" value="ECO:0007669"/>
    <property type="project" value="TreeGrafter"/>
</dbReference>
<feature type="transmembrane region" description="Helical" evidence="8">
    <location>
        <begin position="222"/>
        <end position="243"/>
    </location>
</feature>
<dbReference type="GO" id="GO:1990961">
    <property type="term" value="P:xenobiotic detoxification by transmembrane export across the plasma membrane"/>
    <property type="evidence" value="ECO:0007669"/>
    <property type="project" value="InterPro"/>
</dbReference>
<evidence type="ECO:0000256" key="7">
    <source>
        <dbReference type="ARBA" id="ARBA00023136"/>
    </source>
</evidence>
<keyword evidence="7 8" id="KW-0472">Membrane</keyword>
<accession>A0AAN0K6G1</accession>
<keyword evidence="5 8" id="KW-0812">Transmembrane</keyword>
<feature type="transmembrane region" description="Helical" evidence="8">
    <location>
        <begin position="310"/>
        <end position="335"/>
    </location>
</feature>
<evidence type="ECO:0000256" key="4">
    <source>
        <dbReference type="ARBA" id="ARBA00022475"/>
    </source>
</evidence>
<dbReference type="InterPro" id="IPR004812">
    <property type="entry name" value="Efflux_drug-R_Bcr/CmlA"/>
</dbReference>
<feature type="transmembrane region" description="Helical" evidence="8">
    <location>
        <begin position="75"/>
        <end position="94"/>
    </location>
</feature>
<keyword evidence="4" id="KW-1003">Cell membrane</keyword>
<dbReference type="InterPro" id="IPR011701">
    <property type="entry name" value="MFS"/>
</dbReference>
<gene>
    <name evidence="10" type="ORF">brsh051_10530</name>
</gene>
<dbReference type="NCBIfam" id="TIGR00710">
    <property type="entry name" value="efflux_Bcr_CflA"/>
    <property type="match status" value="1"/>
</dbReference>
<dbReference type="RefSeq" id="WP_286268101.1">
    <property type="nucleotide sequence ID" value="NZ_AP028056.1"/>
</dbReference>
<feature type="domain" description="Major facilitator superfamily (MFS) profile" evidence="9">
    <location>
        <begin position="9"/>
        <end position="398"/>
    </location>
</feature>
<protein>
    <submittedName>
        <fullName evidence="10">Multidrug effflux MFS transporter</fullName>
    </submittedName>
</protein>
<evidence type="ECO:0000256" key="1">
    <source>
        <dbReference type="ARBA" id="ARBA00004651"/>
    </source>
</evidence>
<feature type="transmembrane region" description="Helical" evidence="8">
    <location>
        <begin position="133"/>
        <end position="157"/>
    </location>
</feature>
<feature type="transmembrane region" description="Helical" evidence="8">
    <location>
        <begin position="249"/>
        <end position="267"/>
    </location>
</feature>
<dbReference type="InterPro" id="IPR020846">
    <property type="entry name" value="MFS_dom"/>
</dbReference>
<evidence type="ECO:0000259" key="9">
    <source>
        <dbReference type="PROSITE" id="PS50850"/>
    </source>
</evidence>
<reference evidence="10" key="1">
    <citation type="journal article" date="2024" name="Int. J. Syst. Evol. Microbiol.">
        <title>Brooklawnia propionicigenes sp. nov., a facultatively anaerobic, propionate-producing bacterium isolated from a methanogenic reactor treating waste from cattle farms.</title>
        <authorList>
            <person name="Akita Y."/>
            <person name="Ueki A."/>
            <person name="Tonouchi A."/>
            <person name="Sugawara Y."/>
            <person name="Honma S."/>
            <person name="Kaku N."/>
            <person name="Ueki K."/>
        </authorList>
    </citation>
    <scope>NUCLEOTIDE SEQUENCE</scope>
    <source>
        <strain evidence="10">SH051</strain>
    </source>
</reference>
<evidence type="ECO:0000256" key="5">
    <source>
        <dbReference type="ARBA" id="ARBA00022692"/>
    </source>
</evidence>
<evidence type="ECO:0000313" key="10">
    <source>
        <dbReference type="EMBL" id="BEH01772.1"/>
    </source>
</evidence>
<dbReference type="InterPro" id="IPR036259">
    <property type="entry name" value="MFS_trans_sf"/>
</dbReference>
<evidence type="ECO:0000256" key="2">
    <source>
        <dbReference type="ARBA" id="ARBA00006236"/>
    </source>
</evidence>
<evidence type="ECO:0000256" key="8">
    <source>
        <dbReference type="SAM" id="Phobius"/>
    </source>
</evidence>
<dbReference type="PROSITE" id="PS50850">
    <property type="entry name" value="MFS"/>
    <property type="match status" value="1"/>
</dbReference>
<evidence type="ECO:0000313" key="11">
    <source>
        <dbReference type="Proteomes" id="UP001431656"/>
    </source>
</evidence>
<dbReference type="CDD" id="cd17320">
    <property type="entry name" value="MFS_MdfA_MDR_like"/>
    <property type="match status" value="1"/>
</dbReference>
<comment type="similarity">
    <text evidence="2">Belongs to the major facilitator superfamily. Bcr/CmlA family.</text>
</comment>
<feature type="transmembrane region" description="Helical" evidence="8">
    <location>
        <begin position="279"/>
        <end position="298"/>
    </location>
</feature>
<proteinExistence type="inferred from homology"/>
<dbReference type="PANTHER" id="PTHR23502">
    <property type="entry name" value="MAJOR FACILITATOR SUPERFAMILY"/>
    <property type="match status" value="1"/>
</dbReference>
<keyword evidence="11" id="KW-1185">Reference proteome</keyword>
<feature type="transmembrane region" description="Helical" evidence="8">
    <location>
        <begin position="163"/>
        <end position="183"/>
    </location>
</feature>
<feature type="transmembrane region" description="Helical" evidence="8">
    <location>
        <begin position="372"/>
        <end position="393"/>
    </location>
</feature>
<sequence length="398" mass="42089">MSKRVGLQTTIIVAMLSMIGPFTIDSVFPAFARIGVQFGASDAALQQITSIYLFSYAFASLFHGPISDSVGRKPVMVAGMAAFTLASIGCALAPSLAVLLVFRAVQGIFAGAAQIISRALVRDLYDGWQAQRVMAQVSMIFGIAPALAPVVGGWLLAIGDWEVIFFFLTGYAALLLALITFGLPESHPEEKRTPLQMGPIFANMRNVAADGPFARLAFASSLGFSAQFLYIAGAPIFIVRLLGLGERDFWVFFVPMITGMILGSYVNSRLAEWGHSQKVASIGLAIMLGAIALNLGLTSSPLATQLPWPIVGPALIAFGMSLAFPILQLTMLDLFPEKRGTAASLQSFVSLLLNALIAGVVIPAVSGTVFSMALASAAFGITAAGLWAWHLLVARRGA</sequence>
<dbReference type="PANTHER" id="PTHR23502:SF132">
    <property type="entry name" value="POLYAMINE TRANSPORTER 2-RELATED"/>
    <property type="match status" value="1"/>
</dbReference>
<feature type="transmembrane region" description="Helical" evidence="8">
    <location>
        <begin position="12"/>
        <end position="32"/>
    </location>
</feature>
<keyword evidence="3" id="KW-0813">Transport</keyword>
<dbReference type="KEGG" id="broo:brsh051_10530"/>
<feature type="transmembrane region" description="Helical" evidence="8">
    <location>
        <begin position="347"/>
        <end position="366"/>
    </location>
</feature>
<dbReference type="SUPFAM" id="SSF103473">
    <property type="entry name" value="MFS general substrate transporter"/>
    <property type="match status" value="1"/>
</dbReference>
<evidence type="ECO:0000256" key="3">
    <source>
        <dbReference type="ARBA" id="ARBA00022448"/>
    </source>
</evidence>
<comment type="subcellular location">
    <subcellularLocation>
        <location evidence="1">Cell membrane</location>
        <topology evidence="1">Multi-pass membrane protein</topology>
    </subcellularLocation>
</comment>
<keyword evidence="6 8" id="KW-1133">Transmembrane helix</keyword>
<dbReference type="Pfam" id="PF07690">
    <property type="entry name" value="MFS_1"/>
    <property type="match status" value="1"/>
</dbReference>
<organism evidence="10 11">
    <name type="scientific">Brooklawnia propionicigenes</name>
    <dbReference type="NCBI Taxonomy" id="3041175"/>
    <lineage>
        <taxon>Bacteria</taxon>
        <taxon>Bacillati</taxon>
        <taxon>Actinomycetota</taxon>
        <taxon>Actinomycetes</taxon>
        <taxon>Propionibacteriales</taxon>
        <taxon>Propionibacteriaceae</taxon>
        <taxon>Brooklawnia</taxon>
    </lineage>
</organism>
<name>A0AAN0K6G1_9ACTN</name>
<dbReference type="GO" id="GO:0005886">
    <property type="term" value="C:plasma membrane"/>
    <property type="evidence" value="ECO:0007669"/>
    <property type="project" value="UniProtKB-SubCell"/>
</dbReference>
<dbReference type="Gene3D" id="1.20.1720.10">
    <property type="entry name" value="Multidrug resistance protein D"/>
    <property type="match status" value="1"/>
</dbReference>
<evidence type="ECO:0000256" key="6">
    <source>
        <dbReference type="ARBA" id="ARBA00022989"/>
    </source>
</evidence>
<feature type="transmembrane region" description="Helical" evidence="8">
    <location>
        <begin position="44"/>
        <end position="63"/>
    </location>
</feature>
<dbReference type="AlphaFoldDB" id="A0AAN0K6G1"/>
<dbReference type="EMBL" id="AP028056">
    <property type="protein sequence ID" value="BEH01772.1"/>
    <property type="molecule type" value="Genomic_DNA"/>
</dbReference>
<dbReference type="Proteomes" id="UP001431656">
    <property type="component" value="Chromosome"/>
</dbReference>
<dbReference type="GO" id="GO:0042910">
    <property type="term" value="F:xenobiotic transmembrane transporter activity"/>
    <property type="evidence" value="ECO:0007669"/>
    <property type="project" value="InterPro"/>
</dbReference>